<dbReference type="InterPro" id="IPR036411">
    <property type="entry name" value="TorD-like_sf"/>
</dbReference>
<organism evidence="2 3">
    <name type="scientific">Shewanella seohaensis</name>
    <dbReference type="NCBI Taxonomy" id="755175"/>
    <lineage>
        <taxon>Bacteria</taxon>
        <taxon>Pseudomonadati</taxon>
        <taxon>Pseudomonadota</taxon>
        <taxon>Gammaproteobacteria</taxon>
        <taxon>Alteromonadales</taxon>
        <taxon>Shewanellaceae</taxon>
        <taxon>Shewanella</taxon>
    </lineage>
</organism>
<name>A0ABV4VY50_9GAMM</name>
<proteinExistence type="predicted"/>
<dbReference type="InterPro" id="IPR003765">
    <property type="entry name" value="NO3_reductase_chaperone_NarJ"/>
</dbReference>
<dbReference type="RefSeq" id="WP_374919608.1">
    <property type="nucleotide sequence ID" value="NZ_JBHFGJ010000006.1"/>
</dbReference>
<sequence length="238" mass="27129">MQMTSLRLIALLLDYPEKEVWDNAQELNNLIKQCAELSEYHKELIKQFIEQMTQTPLMDLQAQYGDLFERGRSLSLLLFEHVHGESRDRGQAMIDLLNQYNAAGMELTAKQLPDYLPTYLEYLSQLTVYESIDGLKDVASILALLKERLSQRQSFYSNLLQVLVEQSGEAIAQERLAETVANEAKDDTPQALDAVWEEEQIKFLGDEGCASAQQTLHQRRFAQAVVPQYLDTKALNGV</sequence>
<dbReference type="PANTHER" id="PTHR43680">
    <property type="entry name" value="NITRATE REDUCTASE MOLYBDENUM COFACTOR ASSEMBLY CHAPERONE"/>
    <property type="match status" value="1"/>
</dbReference>
<accession>A0ABV4VY50</accession>
<dbReference type="InterPro" id="IPR020945">
    <property type="entry name" value="DMSO/NO3_reduct_chaperone"/>
</dbReference>
<evidence type="ECO:0000313" key="2">
    <source>
        <dbReference type="EMBL" id="MFB2653901.1"/>
    </source>
</evidence>
<dbReference type="Pfam" id="PF02613">
    <property type="entry name" value="Nitrate_red_del"/>
    <property type="match status" value="1"/>
</dbReference>
<dbReference type="PANTHER" id="PTHR43680:SF2">
    <property type="entry name" value="NITRATE REDUCTASE MOLYBDENUM COFACTOR ASSEMBLY CHAPERONE NARJ"/>
    <property type="match status" value="1"/>
</dbReference>
<dbReference type="SUPFAM" id="SSF89155">
    <property type="entry name" value="TorD-like"/>
    <property type="match status" value="1"/>
</dbReference>
<dbReference type="Proteomes" id="UP001576726">
    <property type="component" value="Unassembled WGS sequence"/>
</dbReference>
<keyword evidence="3" id="KW-1185">Reference proteome</keyword>
<keyword evidence="1" id="KW-0534">Nitrate assimilation</keyword>
<evidence type="ECO:0000256" key="1">
    <source>
        <dbReference type="ARBA" id="ARBA00023063"/>
    </source>
</evidence>
<protein>
    <submittedName>
        <fullName evidence="2">Nitrate reductase molybdenum cofactor assembly chaperone</fullName>
    </submittedName>
</protein>
<dbReference type="Gene3D" id="1.10.3480.10">
    <property type="entry name" value="TorD-like"/>
    <property type="match status" value="1"/>
</dbReference>
<comment type="caution">
    <text evidence="2">The sequence shown here is derived from an EMBL/GenBank/DDBJ whole genome shotgun (WGS) entry which is preliminary data.</text>
</comment>
<evidence type="ECO:0000313" key="3">
    <source>
        <dbReference type="Proteomes" id="UP001576726"/>
    </source>
</evidence>
<dbReference type="NCBIfam" id="TIGR00684">
    <property type="entry name" value="narJ"/>
    <property type="match status" value="1"/>
</dbReference>
<dbReference type="EMBL" id="JBHFGJ010000006">
    <property type="protein sequence ID" value="MFB2653901.1"/>
    <property type="molecule type" value="Genomic_DNA"/>
</dbReference>
<reference evidence="2 3" key="1">
    <citation type="submission" date="2024-09" db="EMBL/GenBank/DDBJ databases">
        <authorList>
            <person name="Zhang Y."/>
        </authorList>
    </citation>
    <scope>NUCLEOTIDE SEQUENCE [LARGE SCALE GENOMIC DNA]</scope>
    <source>
        <strain evidence="2 3">SH314</strain>
    </source>
</reference>
<gene>
    <name evidence="2" type="primary">narJ</name>
    <name evidence="2" type="ORF">ACE02L_14275</name>
</gene>